<feature type="region of interest" description="Disordered" evidence="1">
    <location>
        <begin position="1"/>
        <end position="23"/>
    </location>
</feature>
<keyword evidence="4" id="KW-1185">Reference proteome</keyword>
<accession>A0A6G1L0K1</accession>
<evidence type="ECO:0000313" key="4">
    <source>
        <dbReference type="Proteomes" id="UP000799436"/>
    </source>
</evidence>
<organism evidence="3 4">
    <name type="scientific">Teratosphaeria nubilosa</name>
    <dbReference type="NCBI Taxonomy" id="161662"/>
    <lineage>
        <taxon>Eukaryota</taxon>
        <taxon>Fungi</taxon>
        <taxon>Dikarya</taxon>
        <taxon>Ascomycota</taxon>
        <taxon>Pezizomycotina</taxon>
        <taxon>Dothideomycetes</taxon>
        <taxon>Dothideomycetidae</taxon>
        <taxon>Mycosphaerellales</taxon>
        <taxon>Teratosphaeriaceae</taxon>
        <taxon>Teratosphaeria</taxon>
    </lineage>
</organism>
<evidence type="ECO:0000256" key="1">
    <source>
        <dbReference type="SAM" id="MobiDB-lite"/>
    </source>
</evidence>
<feature type="transmembrane region" description="Helical" evidence="2">
    <location>
        <begin position="117"/>
        <end position="137"/>
    </location>
</feature>
<gene>
    <name evidence="3" type="ORF">EJ03DRAFT_377247</name>
</gene>
<keyword evidence="2" id="KW-0472">Membrane</keyword>
<evidence type="ECO:0000313" key="3">
    <source>
        <dbReference type="EMBL" id="KAF2766112.1"/>
    </source>
</evidence>
<protein>
    <submittedName>
        <fullName evidence="3">Uncharacterized protein</fullName>
    </submittedName>
</protein>
<reference evidence="3" key="1">
    <citation type="journal article" date="2020" name="Stud. Mycol.">
        <title>101 Dothideomycetes genomes: a test case for predicting lifestyles and emergence of pathogens.</title>
        <authorList>
            <person name="Haridas S."/>
            <person name="Albert R."/>
            <person name="Binder M."/>
            <person name="Bloem J."/>
            <person name="Labutti K."/>
            <person name="Salamov A."/>
            <person name="Andreopoulos B."/>
            <person name="Baker S."/>
            <person name="Barry K."/>
            <person name="Bills G."/>
            <person name="Bluhm B."/>
            <person name="Cannon C."/>
            <person name="Castanera R."/>
            <person name="Culley D."/>
            <person name="Daum C."/>
            <person name="Ezra D."/>
            <person name="Gonzalez J."/>
            <person name="Henrissat B."/>
            <person name="Kuo A."/>
            <person name="Liang C."/>
            <person name="Lipzen A."/>
            <person name="Lutzoni F."/>
            <person name="Magnuson J."/>
            <person name="Mondo S."/>
            <person name="Nolan M."/>
            <person name="Ohm R."/>
            <person name="Pangilinan J."/>
            <person name="Park H.-J."/>
            <person name="Ramirez L."/>
            <person name="Alfaro M."/>
            <person name="Sun H."/>
            <person name="Tritt A."/>
            <person name="Yoshinaga Y."/>
            <person name="Zwiers L.-H."/>
            <person name="Turgeon B."/>
            <person name="Goodwin S."/>
            <person name="Spatafora J."/>
            <person name="Crous P."/>
            <person name="Grigoriev I."/>
        </authorList>
    </citation>
    <scope>NUCLEOTIDE SEQUENCE</scope>
    <source>
        <strain evidence="3">CBS 116005</strain>
    </source>
</reference>
<proteinExistence type="predicted"/>
<evidence type="ECO:0000256" key="2">
    <source>
        <dbReference type="SAM" id="Phobius"/>
    </source>
</evidence>
<name>A0A6G1L0K1_9PEZI</name>
<keyword evidence="2" id="KW-1133">Transmembrane helix</keyword>
<dbReference type="EMBL" id="ML995877">
    <property type="protein sequence ID" value="KAF2766112.1"/>
    <property type="molecule type" value="Genomic_DNA"/>
</dbReference>
<dbReference type="Proteomes" id="UP000799436">
    <property type="component" value="Unassembled WGS sequence"/>
</dbReference>
<keyword evidence="2" id="KW-0812">Transmembrane</keyword>
<dbReference type="AlphaFoldDB" id="A0A6G1L0K1"/>
<sequence>MSRAFGTNRPHASIWQGSNIAQSQKHDMDVEELAGIDIFTPLPPSYDACGPPPPSYNTCTPTPPRLVLCSNPRTRNLVTASGIYPRSPADSCASTGSTLFESAGSEEGGAGWSWKECVSFLVLVLVLAITSVVAALVSKKHDGPAPGLDA</sequence>